<feature type="region of interest" description="Disordered" evidence="4">
    <location>
        <begin position="45"/>
        <end position="67"/>
    </location>
</feature>
<dbReference type="InterPro" id="IPR011610">
    <property type="entry name" value="SAM_mthyl_Trfase_ML2640-like"/>
</dbReference>
<protein>
    <submittedName>
        <fullName evidence="5">Uncharacterized protein</fullName>
    </submittedName>
</protein>
<name>A0A8J4V847_9MYCE</name>
<dbReference type="InterPro" id="IPR029063">
    <property type="entry name" value="SAM-dependent_MTases_sf"/>
</dbReference>
<evidence type="ECO:0000256" key="1">
    <source>
        <dbReference type="ARBA" id="ARBA00008138"/>
    </source>
</evidence>
<dbReference type="Gene3D" id="3.40.50.150">
    <property type="entry name" value="Vaccinia Virus protein VP39"/>
    <property type="match status" value="1"/>
</dbReference>
<reference evidence="5" key="1">
    <citation type="submission" date="2020-01" db="EMBL/GenBank/DDBJ databases">
        <title>Development of genomics and gene disruption for Polysphondylium violaceum indicates a role for the polyketide synthase stlB in stalk morphogenesis.</title>
        <authorList>
            <person name="Narita B."/>
            <person name="Kawabe Y."/>
            <person name="Kin K."/>
            <person name="Saito T."/>
            <person name="Gibbs R."/>
            <person name="Kuspa A."/>
            <person name="Muzny D."/>
            <person name="Queller D."/>
            <person name="Richards S."/>
            <person name="Strassman J."/>
            <person name="Sucgang R."/>
            <person name="Worley K."/>
            <person name="Schaap P."/>
        </authorList>
    </citation>
    <scope>NUCLEOTIDE SEQUENCE</scope>
    <source>
        <strain evidence="5">QSvi11</strain>
    </source>
</reference>
<dbReference type="GO" id="GO:0008168">
    <property type="term" value="F:methyltransferase activity"/>
    <property type="evidence" value="ECO:0007669"/>
    <property type="project" value="UniProtKB-KW"/>
</dbReference>
<dbReference type="NCBIfam" id="TIGR00027">
    <property type="entry name" value="mthyl_TIGR00027"/>
    <property type="match status" value="1"/>
</dbReference>
<dbReference type="OrthoDB" id="18859at2759"/>
<dbReference type="SUPFAM" id="SSF53335">
    <property type="entry name" value="S-adenosyl-L-methionine-dependent methyltransferases"/>
    <property type="match status" value="1"/>
</dbReference>
<dbReference type="Pfam" id="PF04072">
    <property type="entry name" value="LCM"/>
    <property type="match status" value="1"/>
</dbReference>
<comment type="similarity">
    <text evidence="1">Belongs to the UPF0677 family.</text>
</comment>
<evidence type="ECO:0000256" key="2">
    <source>
        <dbReference type="ARBA" id="ARBA00022603"/>
    </source>
</evidence>
<keyword evidence="3" id="KW-0808">Transferase</keyword>
<evidence type="ECO:0000313" key="5">
    <source>
        <dbReference type="EMBL" id="KAF2077462.1"/>
    </source>
</evidence>
<proteinExistence type="inferred from homology"/>
<dbReference type="PANTHER" id="PTHR43619:SF2">
    <property type="entry name" value="S-ADENOSYL-L-METHIONINE-DEPENDENT METHYLTRANSFERASES SUPERFAMILY PROTEIN"/>
    <property type="match status" value="1"/>
</dbReference>
<evidence type="ECO:0000313" key="6">
    <source>
        <dbReference type="Proteomes" id="UP000695562"/>
    </source>
</evidence>
<gene>
    <name evidence="5" type="ORF">CYY_001235</name>
</gene>
<accession>A0A8J4V847</accession>
<organism evidence="5 6">
    <name type="scientific">Polysphondylium violaceum</name>
    <dbReference type="NCBI Taxonomy" id="133409"/>
    <lineage>
        <taxon>Eukaryota</taxon>
        <taxon>Amoebozoa</taxon>
        <taxon>Evosea</taxon>
        <taxon>Eumycetozoa</taxon>
        <taxon>Dictyostelia</taxon>
        <taxon>Dictyosteliales</taxon>
        <taxon>Dictyosteliaceae</taxon>
        <taxon>Polysphondylium</taxon>
    </lineage>
</organism>
<keyword evidence="2" id="KW-0489">Methyltransferase</keyword>
<dbReference type="GO" id="GO:0032259">
    <property type="term" value="P:methylation"/>
    <property type="evidence" value="ECO:0007669"/>
    <property type="project" value="UniProtKB-KW"/>
</dbReference>
<dbReference type="PANTHER" id="PTHR43619">
    <property type="entry name" value="S-ADENOSYL-L-METHIONINE-DEPENDENT METHYLTRANSFERASE YKTD-RELATED"/>
    <property type="match status" value="1"/>
</dbReference>
<keyword evidence="6" id="KW-1185">Reference proteome</keyword>
<dbReference type="Proteomes" id="UP000695562">
    <property type="component" value="Unassembled WGS sequence"/>
</dbReference>
<evidence type="ECO:0000256" key="3">
    <source>
        <dbReference type="ARBA" id="ARBA00022679"/>
    </source>
</evidence>
<dbReference type="InterPro" id="IPR007213">
    <property type="entry name" value="Ppm1/Ppm2/Tcmp"/>
</dbReference>
<dbReference type="EMBL" id="AJWJ01000028">
    <property type="protein sequence ID" value="KAF2077462.1"/>
    <property type="molecule type" value="Genomic_DNA"/>
</dbReference>
<dbReference type="AlphaFoldDB" id="A0A8J4V847"/>
<sequence>METDNLYDDDVTKGVARTSIFVAASRAIITQKYLNLINSDTLNKDPTLHGGPSNNNTGSAYNSNNNNQYNSNINNKIKEIEIQHAREIITKGIFQPHLISHNDISFIRDQICIYDPFAVFFLDSVDSKKLLIDSFSKFYSSSTDNDIKDKECQMFSEFVEKSHPLNSWLEFLSKRSISRIGFRTKYIDQVLMDSLSVRGSVPTSFFYTQVVFCGAGLDSRALRLPIPAHVSVFEIDLPSVMDYKKKVLETAQKYIQPVSSCRLEHIAGNLVQDDRWISSLLDSGFNSAMHTLWIMEGLLMYLNENEISNLMNSISLLSAPNSKLLIHTVSPSLKESMSMSSNSDISPFIKFPQEEFVSYHSNPVELLEQYGFSKDTTCVSYVDLNSQFECNDPQFQKSSFSKFSTGIFTG</sequence>
<comment type="caution">
    <text evidence="5">The sequence shown here is derived from an EMBL/GenBank/DDBJ whole genome shotgun (WGS) entry which is preliminary data.</text>
</comment>
<evidence type="ECO:0000256" key="4">
    <source>
        <dbReference type="SAM" id="MobiDB-lite"/>
    </source>
</evidence>
<feature type="compositionally biased region" description="Low complexity" evidence="4">
    <location>
        <begin position="53"/>
        <end position="67"/>
    </location>
</feature>